<accession>A0A832WMK4</accession>
<dbReference type="EMBL" id="DUJN01000004">
    <property type="protein sequence ID" value="HII61011.1"/>
    <property type="molecule type" value="Genomic_DNA"/>
</dbReference>
<evidence type="ECO:0000313" key="1">
    <source>
        <dbReference type="EMBL" id="HII61011.1"/>
    </source>
</evidence>
<protein>
    <submittedName>
        <fullName evidence="1">DUF2283 domain-containing protein</fullName>
    </submittedName>
</protein>
<comment type="caution">
    <text evidence="1">The sequence shown here is derived from an EMBL/GenBank/DDBJ whole genome shotgun (WGS) entry which is preliminary data.</text>
</comment>
<dbReference type="InterPro" id="IPR019270">
    <property type="entry name" value="DUF2283"/>
</dbReference>
<evidence type="ECO:0000313" key="2">
    <source>
        <dbReference type="Proteomes" id="UP000617544"/>
    </source>
</evidence>
<reference evidence="1" key="1">
    <citation type="journal article" date="2020" name="bioRxiv">
        <title>A rank-normalized archaeal taxonomy based on genome phylogeny resolves widespread incomplete and uneven classifications.</title>
        <authorList>
            <person name="Rinke C."/>
            <person name="Chuvochina M."/>
            <person name="Mussig A.J."/>
            <person name="Chaumeil P.-A."/>
            <person name="Waite D.W."/>
            <person name="Whitman W.B."/>
            <person name="Parks D.H."/>
            <person name="Hugenholtz P."/>
        </authorList>
    </citation>
    <scope>NUCLEOTIDE SEQUENCE</scope>
    <source>
        <strain evidence="1">UBA8834</strain>
    </source>
</reference>
<sequence>MKVRYDPKADILYILIKEGEVLDTDEIDEDVWIEYGENGEIMGIEIWNAGEKVIMNALREIEKYTKGQKAKAY</sequence>
<dbReference type="AlphaFoldDB" id="A0A832WMK4"/>
<dbReference type="Pfam" id="PF10049">
    <property type="entry name" value="DUF2283"/>
    <property type="match status" value="1"/>
</dbReference>
<organism evidence="1 2">
    <name type="scientific">Pyrococcus horikoshii</name>
    <dbReference type="NCBI Taxonomy" id="53953"/>
    <lineage>
        <taxon>Archaea</taxon>
        <taxon>Methanobacteriati</taxon>
        <taxon>Methanobacteriota</taxon>
        <taxon>Thermococci</taxon>
        <taxon>Thermococcales</taxon>
        <taxon>Thermococcaceae</taxon>
        <taxon>Pyrococcus</taxon>
    </lineage>
</organism>
<dbReference type="OMA" id="EDVWIEY"/>
<gene>
    <name evidence="1" type="ORF">HA331_04530</name>
</gene>
<dbReference type="Proteomes" id="UP000617544">
    <property type="component" value="Unassembled WGS sequence"/>
</dbReference>
<name>A0A832WMK4_PYRHR</name>
<dbReference type="GeneID" id="1444296"/>
<proteinExistence type="predicted"/>
<dbReference type="RefSeq" id="WP_010884509.1">
    <property type="nucleotide sequence ID" value="NZ_DUJN01000004.1"/>
</dbReference>
<dbReference type="PANTHER" id="PTHR37029:SF1">
    <property type="entry name" value="SSR1768 PROTEIN"/>
    <property type="match status" value="1"/>
</dbReference>
<dbReference type="PANTHER" id="PTHR37029">
    <property type="entry name" value="SSR1768 PROTEIN"/>
    <property type="match status" value="1"/>
</dbReference>